<evidence type="ECO:0000256" key="2">
    <source>
        <dbReference type="ARBA" id="ARBA00022980"/>
    </source>
</evidence>
<dbReference type="GO" id="GO:0022625">
    <property type="term" value="C:cytosolic large ribosomal subunit"/>
    <property type="evidence" value="ECO:0007669"/>
    <property type="project" value="TreeGrafter"/>
</dbReference>
<evidence type="ECO:0000256" key="3">
    <source>
        <dbReference type="ARBA" id="ARBA00023274"/>
    </source>
</evidence>
<dbReference type="Gene3D" id="3.90.930.12">
    <property type="entry name" value="Ribosomal protein L6, alpha-beta domain"/>
    <property type="match status" value="2"/>
</dbReference>
<dbReference type="GO" id="GO:0019843">
    <property type="term" value="F:rRNA binding"/>
    <property type="evidence" value="ECO:0007669"/>
    <property type="project" value="InterPro"/>
</dbReference>
<name>A0AAE8SWW7_9PEZI</name>
<sequence length="193" mass="21633">MKYIHSQELIEIPEGVTVNIKARHVTVEGPRGKLSKDLSHVAVTFTKPKPNTVGVEMHHGARKNVASLRTVKSLITNLITGVTKGYLYKMRYVYAHFPINLNLEKNAETGCYDVEIRNFIGEKIVRRVSMRPGVEVVVSTAQKDELILSGNSVEDVSQSAADIQQSCRVRNKDIRKFLDGIYVSEKTHIDVEA</sequence>
<dbReference type="Proteomes" id="UP001187682">
    <property type="component" value="Unassembled WGS sequence"/>
</dbReference>
<dbReference type="InterPro" id="IPR020040">
    <property type="entry name" value="Ribosomal_uL6_a/b-dom"/>
</dbReference>
<dbReference type="PANTHER" id="PTHR11655">
    <property type="entry name" value="60S/50S RIBOSOMAL PROTEIN L6/L9"/>
    <property type="match status" value="1"/>
</dbReference>
<comment type="similarity">
    <text evidence="1">Belongs to the universal ribosomal protein uL6 family.</text>
</comment>
<gene>
    <name evidence="5" type="ORF">DNG_06914</name>
</gene>
<dbReference type="GO" id="GO:0003735">
    <property type="term" value="F:structural constituent of ribosome"/>
    <property type="evidence" value="ECO:0007669"/>
    <property type="project" value="InterPro"/>
</dbReference>
<dbReference type="GO" id="GO:0002181">
    <property type="term" value="P:cytoplasmic translation"/>
    <property type="evidence" value="ECO:0007669"/>
    <property type="project" value="TreeGrafter"/>
</dbReference>
<organism evidence="5 6">
    <name type="scientific">Cephalotrichum gorgonifer</name>
    <dbReference type="NCBI Taxonomy" id="2041049"/>
    <lineage>
        <taxon>Eukaryota</taxon>
        <taxon>Fungi</taxon>
        <taxon>Dikarya</taxon>
        <taxon>Ascomycota</taxon>
        <taxon>Pezizomycotina</taxon>
        <taxon>Sordariomycetes</taxon>
        <taxon>Hypocreomycetidae</taxon>
        <taxon>Microascales</taxon>
        <taxon>Microascaceae</taxon>
        <taxon>Cephalotrichum</taxon>
    </lineage>
</organism>
<dbReference type="FunFam" id="3.90.930.12:FF:000003">
    <property type="entry name" value="60S ribosomal protein L9"/>
    <property type="match status" value="1"/>
</dbReference>
<feature type="domain" description="Large ribosomal subunit protein uL6 alpha-beta" evidence="4">
    <location>
        <begin position="12"/>
        <end position="85"/>
    </location>
</feature>
<dbReference type="FunFam" id="3.90.930.12:FF:000004">
    <property type="entry name" value="60S ribosomal protein L9"/>
    <property type="match status" value="1"/>
</dbReference>
<dbReference type="Pfam" id="PF00347">
    <property type="entry name" value="Ribosomal_L6"/>
    <property type="match status" value="2"/>
</dbReference>
<dbReference type="PIRSF" id="PIRSF002162">
    <property type="entry name" value="Ribosomal_L6"/>
    <property type="match status" value="1"/>
</dbReference>
<dbReference type="SUPFAM" id="SSF56053">
    <property type="entry name" value="Ribosomal protein L6"/>
    <property type="match status" value="2"/>
</dbReference>
<evidence type="ECO:0000259" key="4">
    <source>
        <dbReference type="Pfam" id="PF00347"/>
    </source>
</evidence>
<proteinExistence type="inferred from homology"/>
<dbReference type="AlphaFoldDB" id="A0AAE8SWW7"/>
<dbReference type="InterPro" id="IPR002359">
    <property type="entry name" value="Ribosomal_uL6_CS2"/>
</dbReference>
<reference evidence="5" key="1">
    <citation type="submission" date="2018-03" db="EMBL/GenBank/DDBJ databases">
        <authorList>
            <person name="Guldener U."/>
        </authorList>
    </citation>
    <scope>NUCLEOTIDE SEQUENCE</scope>
</reference>
<evidence type="ECO:0000313" key="6">
    <source>
        <dbReference type="Proteomes" id="UP001187682"/>
    </source>
</evidence>
<dbReference type="InterPro" id="IPR000702">
    <property type="entry name" value="Ribosomal_uL6-like"/>
</dbReference>
<accession>A0AAE8SWW7</accession>
<keyword evidence="2 5" id="KW-0689">Ribosomal protein</keyword>
<dbReference type="PANTHER" id="PTHR11655:SF16">
    <property type="entry name" value="60S RIBOSOMAL PROTEIN L9"/>
    <property type="match status" value="1"/>
</dbReference>
<keyword evidence="6" id="KW-1185">Reference proteome</keyword>
<dbReference type="PROSITE" id="PS00700">
    <property type="entry name" value="RIBOSOMAL_L6_2"/>
    <property type="match status" value="1"/>
</dbReference>
<feature type="domain" description="Large ribosomal subunit protein uL6 alpha-beta" evidence="4">
    <location>
        <begin position="114"/>
        <end position="180"/>
    </location>
</feature>
<keyword evidence="3" id="KW-0687">Ribonucleoprotein</keyword>
<evidence type="ECO:0000256" key="1">
    <source>
        <dbReference type="ARBA" id="ARBA00009356"/>
    </source>
</evidence>
<evidence type="ECO:0000313" key="5">
    <source>
        <dbReference type="EMBL" id="SPO04231.1"/>
    </source>
</evidence>
<comment type="caution">
    <text evidence="5">The sequence shown here is derived from an EMBL/GenBank/DDBJ whole genome shotgun (WGS) entry which is preliminary data.</text>
</comment>
<dbReference type="EMBL" id="ONZQ02000010">
    <property type="protein sequence ID" value="SPO04231.1"/>
    <property type="molecule type" value="Genomic_DNA"/>
</dbReference>
<dbReference type="InterPro" id="IPR036789">
    <property type="entry name" value="Ribosomal_uL6-like_a/b-dom_sf"/>
</dbReference>
<protein>
    <submittedName>
        <fullName evidence="5">Probable ribosomal protein L9.e.c14</fullName>
    </submittedName>
</protein>